<dbReference type="GO" id="GO:0003677">
    <property type="term" value="F:DNA binding"/>
    <property type="evidence" value="ECO:0007669"/>
    <property type="project" value="UniProtKB-KW"/>
</dbReference>
<dbReference type="GeneID" id="30321764"/>
<dbReference type="InterPro" id="IPR000524">
    <property type="entry name" value="Tscrpt_reg_HTH_GntR"/>
</dbReference>
<dbReference type="STRING" id="47917.AV650_11900"/>
<dbReference type="Gene3D" id="1.20.120.530">
    <property type="entry name" value="GntR ligand-binding domain-like"/>
    <property type="match status" value="1"/>
</dbReference>
<dbReference type="EMBL" id="CABEEZ010000026">
    <property type="protein sequence ID" value="VTR21766.1"/>
    <property type="molecule type" value="Genomic_DNA"/>
</dbReference>
<gene>
    <name evidence="6" type="ORF">NCTC12965_01353</name>
    <name evidence="5" type="ORF">NCTC13193_01810</name>
</gene>
<keyword evidence="3" id="KW-0804">Transcription</keyword>
<proteinExistence type="predicted"/>
<dbReference type="Gene3D" id="1.10.10.10">
    <property type="entry name" value="Winged helix-like DNA-binding domain superfamily/Winged helix DNA-binding domain"/>
    <property type="match status" value="1"/>
</dbReference>
<evidence type="ECO:0000256" key="3">
    <source>
        <dbReference type="ARBA" id="ARBA00023163"/>
    </source>
</evidence>
<keyword evidence="1" id="KW-0805">Transcription regulation</keyword>
<dbReference type="InterPro" id="IPR036388">
    <property type="entry name" value="WH-like_DNA-bd_sf"/>
</dbReference>
<sequence length="301" mass="35351">MSRTQNLRQNVVNQMIDGIIKGHIRSPLPSQAGLAEMYNISRTTVRHTLTHLHQRGVLEKVNDDYVILRMPLAEDGFECMSHSLDEQGKLFEKAFYQMINQKQLRAGDSFTELQLSRAVNVSPVVVREFLLRFSRFDLIDNVRRGQWSMKKFDQNYAEQLFELRQMLETHALSRFINLPAQDSRWLQAKELLNRHRELRDTISDNYRLFSQLDRDFHTLILSAANNPFFNQSLEIISVIFHFHYQWDETDLKQRNIIAIEEHMAILSALICRSDQEAARELHRHLDTAKQSMIRSIKQDAG</sequence>
<dbReference type="SUPFAM" id="SSF48008">
    <property type="entry name" value="GntR ligand-binding domain-like"/>
    <property type="match status" value="1"/>
</dbReference>
<dbReference type="PRINTS" id="PR00035">
    <property type="entry name" value="HTHGNTR"/>
</dbReference>
<keyword evidence="2" id="KW-0238">DNA-binding</keyword>
<evidence type="ECO:0000259" key="4">
    <source>
        <dbReference type="SMART" id="SM00895"/>
    </source>
</evidence>
<dbReference type="RefSeq" id="WP_024485333.1">
    <property type="nucleotide sequence ID" value="NZ_CAMISF010000001.1"/>
</dbReference>
<dbReference type="Proteomes" id="UP000270487">
    <property type="component" value="Chromosome"/>
</dbReference>
<reference evidence="5 7" key="1">
    <citation type="submission" date="2018-12" db="EMBL/GenBank/DDBJ databases">
        <authorList>
            <consortium name="Pathogen Informatics"/>
        </authorList>
    </citation>
    <scope>NUCLEOTIDE SEQUENCE [LARGE SCALE GENOMIC DNA]</scope>
    <source>
        <strain evidence="6">NCTC12965</strain>
        <strain evidence="5 7">NCTC13193</strain>
    </source>
</reference>
<evidence type="ECO:0000256" key="1">
    <source>
        <dbReference type="ARBA" id="ARBA00023015"/>
    </source>
</evidence>
<dbReference type="InterPro" id="IPR036390">
    <property type="entry name" value="WH_DNA-bd_sf"/>
</dbReference>
<dbReference type="EMBL" id="LR134492">
    <property type="protein sequence ID" value="VEI66950.1"/>
    <property type="molecule type" value="Genomic_DNA"/>
</dbReference>
<name>A0A0F7HCH9_SERFO</name>
<feature type="domain" description="GntR C-terminal" evidence="4">
    <location>
        <begin position="159"/>
        <end position="287"/>
    </location>
</feature>
<dbReference type="PANTHER" id="PTHR43537:SF51">
    <property type="entry name" value="HTH-TYPE TRANSCRIPTIONAL REGULATOR LGOR-RELATED"/>
    <property type="match status" value="1"/>
</dbReference>
<dbReference type="InterPro" id="IPR008920">
    <property type="entry name" value="TF_FadR/GntR_C"/>
</dbReference>
<dbReference type="SUPFAM" id="SSF46785">
    <property type="entry name" value="Winged helix' DNA-binding domain"/>
    <property type="match status" value="1"/>
</dbReference>
<organism evidence="5 7">
    <name type="scientific">Serratia fonticola</name>
    <dbReference type="NCBI Taxonomy" id="47917"/>
    <lineage>
        <taxon>Bacteria</taxon>
        <taxon>Pseudomonadati</taxon>
        <taxon>Pseudomonadota</taxon>
        <taxon>Gammaproteobacteria</taxon>
        <taxon>Enterobacterales</taxon>
        <taxon>Yersiniaceae</taxon>
        <taxon>Serratia</taxon>
    </lineage>
</organism>
<accession>A0A0F7HCH9</accession>
<dbReference type="GO" id="GO:0003700">
    <property type="term" value="F:DNA-binding transcription factor activity"/>
    <property type="evidence" value="ECO:0007669"/>
    <property type="project" value="InterPro"/>
</dbReference>
<dbReference type="SMART" id="SM00895">
    <property type="entry name" value="FCD"/>
    <property type="match status" value="1"/>
</dbReference>
<dbReference type="PANTHER" id="PTHR43537">
    <property type="entry name" value="TRANSCRIPTIONAL REGULATOR, GNTR FAMILY"/>
    <property type="match status" value="1"/>
</dbReference>
<protein>
    <submittedName>
        <fullName evidence="5">Transcriptional regulator NanR</fullName>
    </submittedName>
</protein>
<dbReference type="AlphaFoldDB" id="A0A0F7HCH9"/>
<dbReference type="InterPro" id="IPR011711">
    <property type="entry name" value="GntR_C"/>
</dbReference>
<evidence type="ECO:0000313" key="7">
    <source>
        <dbReference type="Proteomes" id="UP000270487"/>
    </source>
</evidence>
<dbReference type="KEGG" id="sfw:WN53_16445"/>
<dbReference type="Pfam" id="PF00392">
    <property type="entry name" value="GntR"/>
    <property type="match status" value="1"/>
</dbReference>
<evidence type="ECO:0000313" key="5">
    <source>
        <dbReference type="EMBL" id="VEI66950.1"/>
    </source>
</evidence>
<dbReference type="Pfam" id="PF07729">
    <property type="entry name" value="FCD"/>
    <property type="match status" value="1"/>
</dbReference>
<evidence type="ECO:0000256" key="2">
    <source>
        <dbReference type="ARBA" id="ARBA00023125"/>
    </source>
</evidence>
<evidence type="ECO:0000313" key="6">
    <source>
        <dbReference type="EMBL" id="VTR21766.1"/>
    </source>
</evidence>